<reference evidence="10" key="1">
    <citation type="submission" date="2021-01" db="EMBL/GenBank/DDBJ databases">
        <authorList>
            <person name="Corre E."/>
            <person name="Pelletier E."/>
            <person name="Niang G."/>
            <person name="Scheremetjew M."/>
            <person name="Finn R."/>
            <person name="Kale V."/>
            <person name="Holt S."/>
            <person name="Cochrane G."/>
            <person name="Meng A."/>
            <person name="Brown T."/>
            <person name="Cohen L."/>
        </authorList>
    </citation>
    <scope>NUCLEOTIDE SEQUENCE</scope>
    <source>
        <strain evidence="10">RCC1614</strain>
    </source>
</reference>
<proteinExistence type="inferred from homology"/>
<keyword evidence="5" id="KW-0342">GTP-binding</keyword>
<organism evidence="10">
    <name type="scientific">Micromonas pusilla</name>
    <name type="common">Picoplanktonic green alga</name>
    <name type="synonym">Chromulina pusilla</name>
    <dbReference type="NCBI Taxonomy" id="38833"/>
    <lineage>
        <taxon>Eukaryota</taxon>
        <taxon>Viridiplantae</taxon>
        <taxon>Chlorophyta</taxon>
        <taxon>Mamiellophyceae</taxon>
        <taxon>Mamiellales</taxon>
        <taxon>Mamiellaceae</taxon>
        <taxon>Micromonas</taxon>
    </lineage>
</organism>
<evidence type="ECO:0000256" key="8">
    <source>
        <dbReference type="ARBA" id="ARBA00023289"/>
    </source>
</evidence>
<keyword evidence="4" id="KW-0813">Transport</keyword>
<dbReference type="PROSITE" id="PS51420">
    <property type="entry name" value="RHO"/>
    <property type="match status" value="1"/>
</dbReference>
<dbReference type="PROSITE" id="PS51419">
    <property type="entry name" value="RAB"/>
    <property type="match status" value="1"/>
</dbReference>
<keyword evidence="8" id="KW-0636">Prenylation</keyword>
<dbReference type="SMART" id="SM00175">
    <property type="entry name" value="RAB"/>
    <property type="match status" value="1"/>
</dbReference>
<name>A0A7R9TXY1_MICPS</name>
<sequence length="219" mass="23577">MSYSYLFKYIIIGDTGVGKSCLLLQFTDKRFQHVHDLTIGVEFGSRLVAIGEKQIKLQIWDTAGQESFRSITRSYYRGAAGALLVYDITRRDTFEHLTSWLEDARQHANPNMTVTLVGNKSDAEASRVVSTEEGEAFAREHGLAFLETSAQTSEGVEEVFTSTAAAICAKIDDGLDVNNESNGIKPGYGGARGGGIRSGGGGVVDVGVQPARRSEGGCC</sequence>
<dbReference type="InterPro" id="IPR050209">
    <property type="entry name" value="Rab_GTPases_membrane_traffic"/>
</dbReference>
<comment type="function">
    <text evidence="9">Protein transport. Probably involved in vesicular traffic.</text>
</comment>
<gene>
    <name evidence="10" type="ORF">MPUS1402_LOCUS11223</name>
</gene>
<protein>
    <submittedName>
        <fullName evidence="10">Uncharacterized protein</fullName>
    </submittedName>
</protein>
<dbReference type="GO" id="GO:0015031">
    <property type="term" value="P:protein transport"/>
    <property type="evidence" value="ECO:0007669"/>
    <property type="project" value="UniProtKB-KW"/>
</dbReference>
<dbReference type="InterPro" id="IPR001806">
    <property type="entry name" value="Small_GTPase"/>
</dbReference>
<dbReference type="PRINTS" id="PR00449">
    <property type="entry name" value="RASTRNSFRMNG"/>
</dbReference>
<dbReference type="Pfam" id="PF00071">
    <property type="entry name" value="Ras"/>
    <property type="match status" value="1"/>
</dbReference>
<keyword evidence="6" id="KW-0472">Membrane</keyword>
<evidence type="ECO:0000256" key="5">
    <source>
        <dbReference type="ARBA" id="ARBA00023134"/>
    </source>
</evidence>
<dbReference type="CDD" id="cd01866">
    <property type="entry name" value="Rab2"/>
    <property type="match status" value="1"/>
</dbReference>
<evidence type="ECO:0000256" key="9">
    <source>
        <dbReference type="ARBA" id="ARBA00025673"/>
    </source>
</evidence>
<dbReference type="AlphaFoldDB" id="A0A7R9TXY1"/>
<keyword evidence="4" id="KW-0653">Protein transport</keyword>
<dbReference type="EMBL" id="HBDY01014806">
    <property type="protein sequence ID" value="CAD8248463.1"/>
    <property type="molecule type" value="Transcribed_RNA"/>
</dbReference>
<evidence type="ECO:0000256" key="6">
    <source>
        <dbReference type="ARBA" id="ARBA00023136"/>
    </source>
</evidence>
<keyword evidence="7" id="KW-0449">Lipoprotein</keyword>
<dbReference type="NCBIfam" id="TIGR00231">
    <property type="entry name" value="small_GTP"/>
    <property type="match status" value="1"/>
</dbReference>
<dbReference type="SUPFAM" id="SSF52540">
    <property type="entry name" value="P-loop containing nucleoside triphosphate hydrolases"/>
    <property type="match status" value="1"/>
</dbReference>
<dbReference type="GO" id="GO:0003924">
    <property type="term" value="F:GTPase activity"/>
    <property type="evidence" value="ECO:0007669"/>
    <property type="project" value="InterPro"/>
</dbReference>
<dbReference type="SMART" id="SM00173">
    <property type="entry name" value="RAS"/>
    <property type="match status" value="1"/>
</dbReference>
<dbReference type="FunFam" id="3.40.50.300:FF:000263">
    <property type="entry name" value="Ras-related protein RABB1c"/>
    <property type="match status" value="1"/>
</dbReference>
<evidence type="ECO:0000256" key="4">
    <source>
        <dbReference type="ARBA" id="ARBA00022927"/>
    </source>
</evidence>
<evidence type="ECO:0000256" key="1">
    <source>
        <dbReference type="ARBA" id="ARBA00004193"/>
    </source>
</evidence>
<evidence type="ECO:0000313" key="10">
    <source>
        <dbReference type="EMBL" id="CAD8248463.1"/>
    </source>
</evidence>
<evidence type="ECO:0000256" key="3">
    <source>
        <dbReference type="ARBA" id="ARBA00022741"/>
    </source>
</evidence>
<dbReference type="GO" id="GO:0005525">
    <property type="term" value="F:GTP binding"/>
    <property type="evidence" value="ECO:0007669"/>
    <property type="project" value="UniProtKB-KW"/>
</dbReference>
<evidence type="ECO:0000256" key="7">
    <source>
        <dbReference type="ARBA" id="ARBA00023288"/>
    </source>
</evidence>
<dbReference type="Gene3D" id="3.40.50.300">
    <property type="entry name" value="P-loop containing nucleotide triphosphate hydrolases"/>
    <property type="match status" value="1"/>
</dbReference>
<dbReference type="InterPro" id="IPR027417">
    <property type="entry name" value="P-loop_NTPase"/>
</dbReference>
<dbReference type="SMART" id="SM00176">
    <property type="entry name" value="RAN"/>
    <property type="match status" value="1"/>
</dbReference>
<dbReference type="GO" id="GO:0005886">
    <property type="term" value="C:plasma membrane"/>
    <property type="evidence" value="ECO:0007669"/>
    <property type="project" value="UniProtKB-SubCell"/>
</dbReference>
<comment type="similarity">
    <text evidence="2">Belongs to the small GTPase superfamily. Rab family.</text>
</comment>
<keyword evidence="3" id="KW-0547">Nucleotide-binding</keyword>
<evidence type="ECO:0000256" key="2">
    <source>
        <dbReference type="ARBA" id="ARBA00006270"/>
    </source>
</evidence>
<comment type="subcellular location">
    <subcellularLocation>
        <location evidence="1">Cell membrane</location>
        <topology evidence="1">Lipid-anchor</topology>
    </subcellularLocation>
</comment>
<dbReference type="PANTHER" id="PTHR47979">
    <property type="entry name" value="DRAB11-RELATED"/>
    <property type="match status" value="1"/>
</dbReference>
<dbReference type="PROSITE" id="PS51421">
    <property type="entry name" value="RAS"/>
    <property type="match status" value="1"/>
</dbReference>
<dbReference type="InterPro" id="IPR005225">
    <property type="entry name" value="Small_GTP-bd"/>
</dbReference>
<dbReference type="OMA" id="CEAIFIA"/>
<dbReference type="SMART" id="SM00174">
    <property type="entry name" value="RHO"/>
    <property type="match status" value="1"/>
</dbReference>
<accession>A0A7R9TXY1</accession>